<evidence type="ECO:0000313" key="1">
    <source>
        <dbReference type="EMBL" id="BBY01596.1"/>
    </source>
</evidence>
<dbReference type="AlphaFoldDB" id="A0A7I7NY47"/>
<dbReference type="EMBL" id="AP022582">
    <property type="protein sequence ID" value="BBY01596.1"/>
    <property type="molecule type" value="Genomic_DNA"/>
</dbReference>
<gene>
    <name evidence="1" type="ORF">MSEO_20950</name>
</gene>
<dbReference type="KEGG" id="mseo:MSEO_20950"/>
<organism evidence="1 2">
    <name type="scientific">Mycobacterium seoulense</name>
    <dbReference type="NCBI Taxonomy" id="386911"/>
    <lineage>
        <taxon>Bacteria</taxon>
        <taxon>Bacillati</taxon>
        <taxon>Actinomycetota</taxon>
        <taxon>Actinomycetes</taxon>
        <taxon>Mycobacteriales</taxon>
        <taxon>Mycobacteriaceae</taxon>
        <taxon>Mycobacterium</taxon>
    </lineage>
</organism>
<accession>A0A7I7NY47</accession>
<name>A0A7I7NY47_9MYCO</name>
<reference evidence="1 2" key="1">
    <citation type="journal article" date="2019" name="Emerg. Microbes Infect.">
        <title>Comprehensive subspecies identification of 175 nontuberculous mycobacteria species based on 7547 genomic profiles.</title>
        <authorList>
            <person name="Matsumoto Y."/>
            <person name="Kinjo T."/>
            <person name="Motooka D."/>
            <person name="Nabeya D."/>
            <person name="Jung N."/>
            <person name="Uechi K."/>
            <person name="Horii T."/>
            <person name="Iida T."/>
            <person name="Fujita J."/>
            <person name="Nakamura S."/>
        </authorList>
    </citation>
    <scope>NUCLEOTIDE SEQUENCE [LARGE SCALE GENOMIC DNA]</scope>
    <source>
        <strain evidence="1 2">JCM 16018</strain>
    </source>
</reference>
<proteinExistence type="predicted"/>
<evidence type="ECO:0000313" key="2">
    <source>
        <dbReference type="Proteomes" id="UP000466632"/>
    </source>
</evidence>
<keyword evidence="2" id="KW-1185">Reference proteome</keyword>
<protein>
    <submittedName>
        <fullName evidence="1">Uncharacterized protein</fullName>
    </submittedName>
</protein>
<dbReference type="Proteomes" id="UP000466632">
    <property type="component" value="Chromosome"/>
</dbReference>
<sequence>MVAIARAAATIVAVAPTLVAKSQESLSVRGMRLFPLGVKAILSHYNDRGGRLVPERFAKVAAVTAARG</sequence>